<name>A0AC34GW38_9BILA</name>
<organism evidence="1 2">
    <name type="scientific">Panagrolaimus sp. ES5</name>
    <dbReference type="NCBI Taxonomy" id="591445"/>
    <lineage>
        <taxon>Eukaryota</taxon>
        <taxon>Metazoa</taxon>
        <taxon>Ecdysozoa</taxon>
        <taxon>Nematoda</taxon>
        <taxon>Chromadorea</taxon>
        <taxon>Rhabditida</taxon>
        <taxon>Tylenchina</taxon>
        <taxon>Panagrolaimomorpha</taxon>
        <taxon>Panagrolaimoidea</taxon>
        <taxon>Panagrolaimidae</taxon>
        <taxon>Panagrolaimus</taxon>
    </lineage>
</organism>
<sequence length="347" mass="39643">MSDNLTKEQLQDFQNAVAFMQQGLKMLRHFYDRNTIVSLIDNPPDNELPLPTNDFALLSATTAEDKTSATEIEDALSSAKSNEPSWTKQMRTQRLSTDSENELQQQTDSDDNSDSTSAFLEPETPTNDPKAKMNYESEIYDPNPANENPTFPCNHKLLNDPNTVITTLECNPFEVLFKLSNGFESTTVSSQQAYEFIQFYSAATTVTFKSTCIKPVMYPDYMHAAIKIMTQRFWSSCEKVTFRGLWHHQVLVSIAESFGQDIKSIIFRRCAVAGPFRLQRIIHTNMKNLDYINFDCRVSDTKDFAANVRFLRDVFPGNQFSKIFLNVTAFPRDVRHLKDQENASLVQ</sequence>
<reference evidence="2" key="1">
    <citation type="submission" date="2022-11" db="UniProtKB">
        <authorList>
            <consortium name="WormBaseParasite"/>
        </authorList>
    </citation>
    <scope>IDENTIFICATION</scope>
</reference>
<dbReference type="WBParaSite" id="ES5_v2.g8842.t1">
    <property type="protein sequence ID" value="ES5_v2.g8842.t1"/>
    <property type="gene ID" value="ES5_v2.g8842"/>
</dbReference>
<dbReference type="Proteomes" id="UP000887579">
    <property type="component" value="Unplaced"/>
</dbReference>
<proteinExistence type="predicted"/>
<accession>A0AC34GW38</accession>
<evidence type="ECO:0000313" key="2">
    <source>
        <dbReference type="WBParaSite" id="ES5_v2.g8842.t1"/>
    </source>
</evidence>
<protein>
    <submittedName>
        <fullName evidence="2">Uncharacterized protein</fullName>
    </submittedName>
</protein>
<evidence type="ECO:0000313" key="1">
    <source>
        <dbReference type="Proteomes" id="UP000887579"/>
    </source>
</evidence>